<protein>
    <submittedName>
        <fullName evidence="1">Uncharacterized protein</fullName>
    </submittedName>
</protein>
<evidence type="ECO:0000313" key="1">
    <source>
        <dbReference type="EMBL" id="ADW70880.1"/>
    </source>
</evidence>
<gene>
    <name evidence="1" type="ordered locus">AciX9_4100</name>
</gene>
<keyword evidence="2" id="KW-1185">Reference proteome</keyword>
<evidence type="ECO:0000313" key="2">
    <source>
        <dbReference type="Proteomes" id="UP000000343"/>
    </source>
</evidence>
<accession>E8X5Z6</accession>
<geneLocation type="plasmid" evidence="1 2">
    <name>pACIX901</name>
</geneLocation>
<dbReference type="KEGG" id="acm:AciX9_4100"/>
<dbReference type="HOGENOM" id="CLU_2935052_0_0_0"/>
<reference evidence="2" key="1">
    <citation type="submission" date="2011-01" db="EMBL/GenBank/DDBJ databases">
        <title>Complete sequence of plasmid1 of Acidobacterium sp. MP5ACTX9.</title>
        <authorList>
            <consortium name="US DOE Joint Genome Institute"/>
            <person name="Lucas S."/>
            <person name="Copeland A."/>
            <person name="Lapidus A."/>
            <person name="Cheng J.-F."/>
            <person name="Goodwin L."/>
            <person name="Pitluck S."/>
            <person name="Teshima H."/>
            <person name="Detter J.C."/>
            <person name="Han C."/>
            <person name="Tapia R."/>
            <person name="Land M."/>
            <person name="Hauser L."/>
            <person name="Kyrpides N."/>
            <person name="Ivanova N."/>
            <person name="Ovchinnikova G."/>
            <person name="Pagani I."/>
            <person name="Rawat S.R."/>
            <person name="Mannisto M."/>
            <person name="Haggblom M.M."/>
            <person name="Woyke T."/>
        </authorList>
    </citation>
    <scope>NUCLEOTIDE SEQUENCE [LARGE SCALE GENOMIC DNA]</scope>
    <source>
        <strain evidence="2">MP5ACTX9</strain>
        <plasmid evidence="2">Plasmid pACIX901</plasmid>
    </source>
</reference>
<organism evidence="2">
    <name type="scientific">Granulicella tundricola (strain ATCC BAA-1859 / DSM 23138 / MP5ACTX9)</name>
    <dbReference type="NCBI Taxonomy" id="1198114"/>
    <lineage>
        <taxon>Bacteria</taxon>
        <taxon>Pseudomonadati</taxon>
        <taxon>Acidobacteriota</taxon>
        <taxon>Terriglobia</taxon>
        <taxon>Terriglobales</taxon>
        <taxon>Acidobacteriaceae</taxon>
        <taxon>Granulicella</taxon>
    </lineage>
</organism>
<dbReference type="AlphaFoldDB" id="E8X5Z6"/>
<sequence>MSDILCAIVAVSLLFIVYLWAFACDRRCLQKFVSAQRIAKTSARPPTGETLTESPARPIA</sequence>
<proteinExistence type="predicted"/>
<dbReference type="EMBL" id="CP002481">
    <property type="protein sequence ID" value="ADW70880.1"/>
    <property type="molecule type" value="Genomic_DNA"/>
</dbReference>
<name>E8X5Z6_GRATM</name>
<dbReference type="Proteomes" id="UP000000343">
    <property type="component" value="Plasmid pACIX901"/>
</dbReference>
<keyword evidence="1" id="KW-0614">Plasmid</keyword>